<dbReference type="STRING" id="416591.Tlet_1885"/>
<protein>
    <submittedName>
        <fullName evidence="1">Uncharacterized protein</fullName>
    </submittedName>
</protein>
<evidence type="ECO:0000313" key="1">
    <source>
        <dbReference type="EMBL" id="ABV34439.1"/>
    </source>
</evidence>
<sequence precursor="true">MRKGLIFIIAILAVTALAVFATEELTVWQLLENEWVALDMNSTSTTAKAFKSGAANGSCDKFNWTINFETEVQVAQWVNWQIDGTKWTWYVRKPGTYITDCISFLIQSNGEIVISFSDFASPTFVPGADPFDTAVNEYINAWYAYGIGNLPSGIEEMAAAAEMNETTVFIPDSAELHEGISRKLWNMIQVVECNSAGVYRDSGVITITLQRQMPWIDGETGNYNF</sequence>
<name>A8F8F5_PSELT</name>
<evidence type="ECO:0000313" key="2">
    <source>
        <dbReference type="Proteomes" id="UP000002016"/>
    </source>
</evidence>
<dbReference type="HOGENOM" id="CLU_1229412_0_0_0"/>
<dbReference type="AlphaFoldDB" id="A8F8F5"/>
<keyword evidence="2" id="KW-1185">Reference proteome</keyword>
<dbReference type="EMBL" id="CP000812">
    <property type="protein sequence ID" value="ABV34439.1"/>
    <property type="molecule type" value="Genomic_DNA"/>
</dbReference>
<reference evidence="1 2" key="1">
    <citation type="submission" date="2007-08" db="EMBL/GenBank/DDBJ databases">
        <title>Complete sequence of Thermotoga lettingae TMO.</title>
        <authorList>
            <consortium name="US DOE Joint Genome Institute"/>
            <person name="Copeland A."/>
            <person name="Lucas S."/>
            <person name="Lapidus A."/>
            <person name="Barry K."/>
            <person name="Glavina del Rio T."/>
            <person name="Dalin E."/>
            <person name="Tice H."/>
            <person name="Pitluck S."/>
            <person name="Foster B."/>
            <person name="Bruce D."/>
            <person name="Schmutz J."/>
            <person name="Larimer F."/>
            <person name="Land M."/>
            <person name="Hauser L."/>
            <person name="Kyrpides N."/>
            <person name="Mikhailova N."/>
            <person name="Nelson K."/>
            <person name="Gogarten J.P."/>
            <person name="Noll K."/>
            <person name="Richardson P."/>
        </authorList>
    </citation>
    <scope>NUCLEOTIDE SEQUENCE [LARGE SCALE GENOMIC DNA]</scope>
    <source>
        <strain evidence="2">ATCC BAA-301 / DSM 14385 / NBRC 107922 / TMO</strain>
    </source>
</reference>
<reference evidence="1 2" key="2">
    <citation type="journal article" date="2009" name="Proc. Natl. Acad. Sci. U.S.A.">
        <title>On the chimeric nature, thermophilic origin, and phylogenetic placement of the Thermotogales.</title>
        <authorList>
            <person name="Zhaxybayeva O."/>
            <person name="Swithers K.S."/>
            <person name="Lapierre P."/>
            <person name="Fournier G.P."/>
            <person name="Bickhart D.M."/>
            <person name="DeBoy R.T."/>
            <person name="Nelson K.E."/>
            <person name="Nesbo C.L."/>
            <person name="Doolittle W.F."/>
            <person name="Gogarten J.P."/>
            <person name="Noll K.M."/>
        </authorList>
    </citation>
    <scope>NUCLEOTIDE SEQUENCE [LARGE SCALE GENOMIC DNA]</scope>
    <source>
        <strain evidence="2">ATCC BAA-301 / DSM 14385 / NBRC 107922 / TMO</strain>
    </source>
</reference>
<gene>
    <name evidence="1" type="ordered locus">Tlet_1885</name>
</gene>
<dbReference type="OrthoDB" id="36993at2"/>
<organism evidence="1 2">
    <name type="scientific">Pseudothermotoga lettingae (strain ATCC BAA-301 / DSM 14385 / NBRC 107922 / TMO)</name>
    <name type="common">Thermotoga lettingae</name>
    <dbReference type="NCBI Taxonomy" id="416591"/>
    <lineage>
        <taxon>Bacteria</taxon>
        <taxon>Thermotogati</taxon>
        <taxon>Thermotogota</taxon>
        <taxon>Thermotogae</taxon>
        <taxon>Thermotogales</taxon>
        <taxon>Thermotogaceae</taxon>
        <taxon>Pseudothermotoga</taxon>
    </lineage>
</organism>
<dbReference type="Proteomes" id="UP000002016">
    <property type="component" value="Chromosome"/>
</dbReference>
<accession>A8F8F5</accession>
<dbReference type="KEGG" id="tle:Tlet_1885"/>
<proteinExistence type="predicted"/>
<dbReference type="RefSeq" id="WP_012003915.1">
    <property type="nucleotide sequence ID" value="NC_009828.1"/>
</dbReference>